<proteinExistence type="predicted"/>
<comment type="caution">
    <text evidence="3">The sequence shown here is derived from an EMBL/GenBank/DDBJ whole genome shotgun (WGS) entry which is preliminary data.</text>
</comment>
<gene>
    <name evidence="3" type="ORF">LTR97_000234</name>
</gene>
<evidence type="ECO:0000313" key="4">
    <source>
        <dbReference type="Proteomes" id="UP001310594"/>
    </source>
</evidence>
<evidence type="ECO:0000256" key="2">
    <source>
        <dbReference type="SAM" id="MobiDB-lite"/>
    </source>
</evidence>
<evidence type="ECO:0000256" key="1">
    <source>
        <dbReference type="SAM" id="Coils"/>
    </source>
</evidence>
<dbReference type="EMBL" id="JAVRQU010000001">
    <property type="protein sequence ID" value="KAK5707696.1"/>
    <property type="molecule type" value="Genomic_DNA"/>
</dbReference>
<feature type="coiled-coil region" evidence="1">
    <location>
        <begin position="154"/>
        <end position="181"/>
    </location>
</feature>
<dbReference type="AlphaFoldDB" id="A0AAN7WDA1"/>
<feature type="compositionally biased region" description="Polar residues" evidence="2">
    <location>
        <begin position="1"/>
        <end position="11"/>
    </location>
</feature>
<feature type="region of interest" description="Disordered" evidence="2">
    <location>
        <begin position="640"/>
        <end position="668"/>
    </location>
</feature>
<feature type="region of interest" description="Disordered" evidence="2">
    <location>
        <begin position="1"/>
        <end position="51"/>
    </location>
</feature>
<feature type="compositionally biased region" description="Basic and acidic residues" evidence="2">
    <location>
        <begin position="28"/>
        <end position="41"/>
    </location>
</feature>
<keyword evidence="1" id="KW-0175">Coiled coil</keyword>
<protein>
    <submittedName>
        <fullName evidence="3">Uncharacterized protein</fullName>
    </submittedName>
</protein>
<evidence type="ECO:0000313" key="3">
    <source>
        <dbReference type="EMBL" id="KAK5707696.1"/>
    </source>
</evidence>
<dbReference type="Proteomes" id="UP001310594">
    <property type="component" value="Unassembled WGS sequence"/>
</dbReference>
<feature type="compositionally biased region" description="Polar residues" evidence="2">
    <location>
        <begin position="525"/>
        <end position="535"/>
    </location>
</feature>
<accession>A0AAN7WDA1</accession>
<name>A0AAN7WDA1_9PEZI</name>
<reference evidence="3" key="1">
    <citation type="submission" date="2023-08" db="EMBL/GenBank/DDBJ databases">
        <title>Black Yeasts Isolated from many extreme environments.</title>
        <authorList>
            <person name="Coleine C."/>
            <person name="Stajich J.E."/>
            <person name="Selbmann L."/>
        </authorList>
    </citation>
    <scope>NUCLEOTIDE SEQUENCE</scope>
    <source>
        <strain evidence="3">CCFEE 5810</strain>
    </source>
</reference>
<feature type="region of interest" description="Disordered" evidence="2">
    <location>
        <begin position="444"/>
        <end position="492"/>
    </location>
</feature>
<sequence>MFTSPAYTSFQEAVIPPPSPPKSYNPQDPRRPSVASRRDELLPPPSVDSWGEPVVRVLRTTNPDDGVQASAAPTYVPRSIQEDVDELFFPSAPPSVDSWGQSLVARVMDEGGLRSVHGFSGSSVGSEETAKSSRFEKRLEEAAPELVDDWKAVNKGKDDMLDSLFARIEKLEAEKEKARRGMYKPLPKSEKLGEVRGPRYEGVGEEERDEMYDVTPLEMRPQVKETSSGKVERTADEQLLELQVKMRLLPAIGLLSRQKGNSPSWPSASSDDDLRTTKNALRFVQSALTLVRRATGGKTHASRALMGLCHFYMGVCRFAESLITGEECSAERWFVAASVDAAGVYPEAKWAEQWIEASQNLTNDETGSPVGGRPASVLGSLWSLSRRNTWGPKPDTARSVKFSPLIRTPRSGSAWSPTADEVPGSAGSSIGFVWDVIRRTTGSEDGWKQPPVGFLRQHNGHSPTYRNRPLSPGEERVEKPPLAKTGAESDSTSDYGILGRALGVVVRTFQSSDANEAVDPDFTLPTAQSPEQQPKQYFVTDPDLSSEGSDPSSRAVPQRAISFEHAESPLGTPSGKVSGHVKRRSIAFMEAIADSLPFATINPSKAKSAPPSAQVSPTSLSMDSATLMAKRMGRRLSSIATGWEPKRADPFGMAEEGQSPYRPTFKAIGEGEEGWEFRRRKKSAEEMV</sequence>
<feature type="region of interest" description="Disordered" evidence="2">
    <location>
        <begin position="517"/>
        <end position="556"/>
    </location>
</feature>
<organism evidence="3 4">
    <name type="scientific">Elasticomyces elasticus</name>
    <dbReference type="NCBI Taxonomy" id="574655"/>
    <lineage>
        <taxon>Eukaryota</taxon>
        <taxon>Fungi</taxon>
        <taxon>Dikarya</taxon>
        <taxon>Ascomycota</taxon>
        <taxon>Pezizomycotina</taxon>
        <taxon>Dothideomycetes</taxon>
        <taxon>Dothideomycetidae</taxon>
        <taxon>Mycosphaerellales</taxon>
        <taxon>Teratosphaeriaceae</taxon>
        <taxon>Elasticomyces</taxon>
    </lineage>
</organism>